<sequence length="139" mass="14643">MNAPETRLAIIVDPSLPLGLIANTAATIGIGIGAVERGLGDIELTDVAGRAVKTSAIRPVPILQASAKEIVSLLLKALPAPDRAIVVPFPRFARSLHAFADYRARFPQCDLASEPIDGLGLAGAEKWVRSLTGSLKLLR</sequence>
<dbReference type="RefSeq" id="WP_057746287.1">
    <property type="nucleotide sequence ID" value="NZ_LJYG01000047.1"/>
</dbReference>
<dbReference type="AlphaFoldDB" id="A0A0R3DXF6"/>
<dbReference type="Pfam" id="PF09391">
    <property type="entry name" value="DUF2000"/>
    <property type="match status" value="1"/>
</dbReference>
<dbReference type="InterPro" id="IPR023476">
    <property type="entry name" value="Pep_tRNA_hydro_II_dom_sf"/>
</dbReference>
<dbReference type="Gene3D" id="3.40.1490.10">
    <property type="entry name" value="Bit1"/>
    <property type="match status" value="1"/>
</dbReference>
<dbReference type="OrthoDB" id="8667190at2"/>
<gene>
    <name evidence="1" type="ORF">AOQ71_11925</name>
</gene>
<evidence type="ECO:0000313" key="2">
    <source>
        <dbReference type="Proteomes" id="UP000051936"/>
    </source>
</evidence>
<evidence type="ECO:0000313" key="1">
    <source>
        <dbReference type="EMBL" id="KRQ14599.1"/>
    </source>
</evidence>
<organism evidence="1 2">
    <name type="scientific">Bradyrhizobium manausense</name>
    <dbReference type="NCBI Taxonomy" id="989370"/>
    <lineage>
        <taxon>Bacteria</taxon>
        <taxon>Pseudomonadati</taxon>
        <taxon>Pseudomonadota</taxon>
        <taxon>Alphaproteobacteria</taxon>
        <taxon>Hyphomicrobiales</taxon>
        <taxon>Nitrobacteraceae</taxon>
        <taxon>Bradyrhizobium</taxon>
    </lineage>
</organism>
<dbReference type="InterPro" id="IPR018988">
    <property type="entry name" value="DUF2000"/>
</dbReference>
<reference evidence="1 2" key="1">
    <citation type="submission" date="2015-09" db="EMBL/GenBank/DDBJ databases">
        <title>Draft Genome Sequence of Bradyrhizobium manausense Strain BR 3351T, a Novel Symbiotic Nitrogen-Fixing Alphaproteobacterium Isolated from Brazilian Amazon Rain Forest.</title>
        <authorList>
            <person name="De Araujo J.L."/>
            <person name="Zilli J.E."/>
        </authorList>
    </citation>
    <scope>NUCLEOTIDE SEQUENCE [LARGE SCALE GENOMIC DNA]</scope>
    <source>
        <strain evidence="1 2">BR3351</strain>
    </source>
</reference>
<protein>
    <recommendedName>
        <fullName evidence="3">DUF2000 domain-containing protein</fullName>
    </recommendedName>
</protein>
<comment type="caution">
    <text evidence="1">The sequence shown here is derived from an EMBL/GenBank/DDBJ whole genome shotgun (WGS) entry which is preliminary data.</text>
</comment>
<dbReference type="Proteomes" id="UP000051936">
    <property type="component" value="Unassembled WGS sequence"/>
</dbReference>
<accession>A0A0R3DXF6</accession>
<dbReference type="SUPFAM" id="SSF102462">
    <property type="entry name" value="Peptidyl-tRNA hydrolase II"/>
    <property type="match status" value="1"/>
</dbReference>
<dbReference type="EMBL" id="LJYG01000047">
    <property type="protein sequence ID" value="KRQ14599.1"/>
    <property type="molecule type" value="Genomic_DNA"/>
</dbReference>
<evidence type="ECO:0008006" key="3">
    <source>
        <dbReference type="Google" id="ProtNLM"/>
    </source>
</evidence>
<dbReference type="STRING" id="989370.AOQ71_11925"/>
<keyword evidence="2" id="KW-1185">Reference proteome</keyword>
<proteinExistence type="predicted"/>
<name>A0A0R3DXF6_9BRAD</name>